<evidence type="ECO:0000313" key="2">
    <source>
        <dbReference type="Proteomes" id="UP001164250"/>
    </source>
</evidence>
<organism evidence="1 2">
    <name type="scientific">Pistacia atlantica</name>
    <dbReference type="NCBI Taxonomy" id="434234"/>
    <lineage>
        <taxon>Eukaryota</taxon>
        <taxon>Viridiplantae</taxon>
        <taxon>Streptophyta</taxon>
        <taxon>Embryophyta</taxon>
        <taxon>Tracheophyta</taxon>
        <taxon>Spermatophyta</taxon>
        <taxon>Magnoliopsida</taxon>
        <taxon>eudicotyledons</taxon>
        <taxon>Gunneridae</taxon>
        <taxon>Pentapetalae</taxon>
        <taxon>rosids</taxon>
        <taxon>malvids</taxon>
        <taxon>Sapindales</taxon>
        <taxon>Anacardiaceae</taxon>
        <taxon>Pistacia</taxon>
    </lineage>
</organism>
<protein>
    <submittedName>
        <fullName evidence="1">Uncharacterized protein</fullName>
    </submittedName>
</protein>
<evidence type="ECO:0000313" key="1">
    <source>
        <dbReference type="EMBL" id="KAJ0100788.1"/>
    </source>
</evidence>
<comment type="caution">
    <text evidence="1">The sequence shown here is derived from an EMBL/GenBank/DDBJ whole genome shotgun (WGS) entry which is preliminary data.</text>
</comment>
<dbReference type="Proteomes" id="UP001164250">
    <property type="component" value="Chromosome 3"/>
</dbReference>
<reference evidence="2" key="1">
    <citation type="journal article" date="2023" name="G3 (Bethesda)">
        <title>Genome assembly and association tests identify interacting loci associated with vigor, precocity, and sex in interspecific pistachio rootstocks.</title>
        <authorList>
            <person name="Palmer W."/>
            <person name="Jacygrad E."/>
            <person name="Sagayaradj S."/>
            <person name="Cavanaugh K."/>
            <person name="Han R."/>
            <person name="Bertier L."/>
            <person name="Beede B."/>
            <person name="Kafkas S."/>
            <person name="Golino D."/>
            <person name="Preece J."/>
            <person name="Michelmore R."/>
        </authorList>
    </citation>
    <scope>NUCLEOTIDE SEQUENCE [LARGE SCALE GENOMIC DNA]</scope>
</reference>
<sequence>MEEEEDKISCKNFRGKYTEVFLISDLHAGPTLSLLGDKKITRLVSTTFFLQDPHPFNYKYRQNPSINNYQSKTTKQRIPFFSIKIHKSSQA</sequence>
<keyword evidence="2" id="KW-1185">Reference proteome</keyword>
<accession>A0ACC1BNY8</accession>
<dbReference type="EMBL" id="CM047899">
    <property type="protein sequence ID" value="KAJ0100788.1"/>
    <property type="molecule type" value="Genomic_DNA"/>
</dbReference>
<gene>
    <name evidence="1" type="ORF">Patl1_06476</name>
</gene>
<name>A0ACC1BNY8_9ROSI</name>
<proteinExistence type="predicted"/>